<gene>
    <name evidence="2" type="ORF">Zmor_026183</name>
</gene>
<name>A0AA38HT46_9CUCU</name>
<accession>A0AA38HT46</accession>
<protein>
    <submittedName>
        <fullName evidence="2">Uncharacterized protein</fullName>
    </submittedName>
</protein>
<organism evidence="2 3">
    <name type="scientific">Zophobas morio</name>
    <dbReference type="NCBI Taxonomy" id="2755281"/>
    <lineage>
        <taxon>Eukaryota</taxon>
        <taxon>Metazoa</taxon>
        <taxon>Ecdysozoa</taxon>
        <taxon>Arthropoda</taxon>
        <taxon>Hexapoda</taxon>
        <taxon>Insecta</taxon>
        <taxon>Pterygota</taxon>
        <taxon>Neoptera</taxon>
        <taxon>Endopterygota</taxon>
        <taxon>Coleoptera</taxon>
        <taxon>Polyphaga</taxon>
        <taxon>Cucujiformia</taxon>
        <taxon>Tenebrionidae</taxon>
        <taxon>Zophobas</taxon>
    </lineage>
</organism>
<feature type="region of interest" description="Disordered" evidence="1">
    <location>
        <begin position="1"/>
        <end position="75"/>
    </location>
</feature>
<reference evidence="2" key="1">
    <citation type="journal article" date="2023" name="G3 (Bethesda)">
        <title>Whole genome assemblies of Zophobas morio and Tenebrio molitor.</title>
        <authorList>
            <person name="Kaur S."/>
            <person name="Stinson S.A."/>
            <person name="diCenzo G.C."/>
        </authorList>
    </citation>
    <scope>NUCLEOTIDE SEQUENCE</scope>
    <source>
        <strain evidence="2">QUZm001</strain>
    </source>
</reference>
<dbReference type="Proteomes" id="UP001168821">
    <property type="component" value="Unassembled WGS sequence"/>
</dbReference>
<feature type="compositionally biased region" description="Basic and acidic residues" evidence="1">
    <location>
        <begin position="11"/>
        <end position="23"/>
    </location>
</feature>
<comment type="caution">
    <text evidence="2">The sequence shown here is derived from an EMBL/GenBank/DDBJ whole genome shotgun (WGS) entry which is preliminary data.</text>
</comment>
<evidence type="ECO:0000313" key="2">
    <source>
        <dbReference type="EMBL" id="KAJ3643473.1"/>
    </source>
</evidence>
<evidence type="ECO:0000313" key="3">
    <source>
        <dbReference type="Proteomes" id="UP001168821"/>
    </source>
</evidence>
<dbReference type="AlphaFoldDB" id="A0AA38HT46"/>
<evidence type="ECO:0000256" key="1">
    <source>
        <dbReference type="SAM" id="MobiDB-lite"/>
    </source>
</evidence>
<proteinExistence type="predicted"/>
<sequence length="98" mass="10586">MHDFVTVCSRTKREYETRNESQHSPKKAISVPGRASPPVPAGNPSAALSGRRRAGPLPGCGNVDLTGAANSSQHREPAMLSAYSWKKAPAELYGRWLL</sequence>
<keyword evidence="3" id="KW-1185">Reference proteome</keyword>
<dbReference type="EMBL" id="JALNTZ010000008">
    <property type="protein sequence ID" value="KAJ3643473.1"/>
    <property type="molecule type" value="Genomic_DNA"/>
</dbReference>